<dbReference type="PANTHER" id="PTHR47069:SF1">
    <property type="entry name" value="OS03G0580500 PROTEIN"/>
    <property type="match status" value="1"/>
</dbReference>
<reference evidence="2 3" key="1">
    <citation type="journal article" date="2018" name="Nat. Genet.">
        <title>Extensive intraspecific gene order and gene structural variations between Mo17 and other maize genomes.</title>
        <authorList>
            <person name="Sun S."/>
            <person name="Zhou Y."/>
            <person name="Chen J."/>
            <person name="Shi J."/>
            <person name="Zhao H."/>
            <person name="Zhao H."/>
            <person name="Song W."/>
            <person name="Zhang M."/>
            <person name="Cui Y."/>
            <person name="Dong X."/>
            <person name="Liu H."/>
            <person name="Ma X."/>
            <person name="Jiao Y."/>
            <person name="Wang B."/>
            <person name="Wei X."/>
            <person name="Stein J.C."/>
            <person name="Glaubitz J.C."/>
            <person name="Lu F."/>
            <person name="Yu G."/>
            <person name="Liang C."/>
            <person name="Fengler K."/>
            <person name="Li B."/>
            <person name="Rafalski A."/>
            <person name="Schnable P.S."/>
            <person name="Ware D.H."/>
            <person name="Buckler E.S."/>
            <person name="Lai J."/>
        </authorList>
    </citation>
    <scope>NUCLEOTIDE SEQUENCE [LARGE SCALE GENOMIC DNA]</scope>
    <source>
        <strain evidence="3">cv. Missouri 17</strain>
        <tissue evidence="2">Seedling</tissue>
    </source>
</reference>
<protein>
    <submittedName>
        <fullName evidence="2">L10-interacting MYB domain-containing protein</fullName>
    </submittedName>
</protein>
<dbReference type="InterPro" id="IPR024752">
    <property type="entry name" value="Myb/SANT-like_dom"/>
</dbReference>
<dbReference type="PANTHER" id="PTHR47069">
    <property type="match status" value="1"/>
</dbReference>
<proteinExistence type="predicted"/>
<evidence type="ECO:0000313" key="2">
    <source>
        <dbReference type="EMBL" id="PWZ25307.1"/>
    </source>
</evidence>
<gene>
    <name evidence="2" type="primary">LIMYB_0</name>
    <name evidence="2" type="ORF">Zm00014a_032228</name>
</gene>
<accession>A0A3L6F0V4</accession>
<organism evidence="2 3">
    <name type="scientific">Zea mays</name>
    <name type="common">Maize</name>
    <dbReference type="NCBI Taxonomy" id="4577"/>
    <lineage>
        <taxon>Eukaryota</taxon>
        <taxon>Viridiplantae</taxon>
        <taxon>Streptophyta</taxon>
        <taxon>Embryophyta</taxon>
        <taxon>Tracheophyta</taxon>
        <taxon>Spermatophyta</taxon>
        <taxon>Magnoliopsida</taxon>
        <taxon>Liliopsida</taxon>
        <taxon>Poales</taxon>
        <taxon>Poaceae</taxon>
        <taxon>PACMAD clade</taxon>
        <taxon>Panicoideae</taxon>
        <taxon>Andropogonodae</taxon>
        <taxon>Andropogoneae</taxon>
        <taxon>Tripsacinae</taxon>
        <taxon>Zea</taxon>
    </lineage>
</organism>
<feature type="domain" description="Myb/SANT-like" evidence="1">
    <location>
        <begin position="7"/>
        <end position="101"/>
    </location>
</feature>
<dbReference type="Proteomes" id="UP000251960">
    <property type="component" value="Chromosome 4"/>
</dbReference>
<name>A0A3L6F0V4_MAIZE</name>
<evidence type="ECO:0000313" key="3">
    <source>
        <dbReference type="Proteomes" id="UP000251960"/>
    </source>
</evidence>
<dbReference type="EMBL" id="NCVQ01000005">
    <property type="protein sequence ID" value="PWZ25307.1"/>
    <property type="molecule type" value="Genomic_DNA"/>
</dbReference>
<sequence>MDDKAVWNKENVKHLCDICKNEVLAGHRPLWHLNKVGWKNVEDKFAEKYVKKLEHLQLKNKWDSLKRSYSCFMDLKNMATRLGWDEARQTVDCDDTWWKDHLARCHDPANSRKCKHVQFRKCGPTNLDSLHIMFGSAHVTGASASIPGDLSDDGSDDEVHELEKKPHECQIVYFAYTKTQEAKIEGVDKITTSIEASSAPPMTNPVPTIAEAMRMVKEHEVQEKTALMHSSTLLIMKPELRKVLSLLGTTEGRLDWLQREHEIKKLP</sequence>
<dbReference type="ExpressionAtlas" id="A0A3L6F0V4">
    <property type="expression patterns" value="baseline"/>
</dbReference>
<dbReference type="AlphaFoldDB" id="A0A3L6F0V4"/>
<dbReference type="Pfam" id="PF12776">
    <property type="entry name" value="Myb_DNA-bind_3"/>
    <property type="match status" value="1"/>
</dbReference>
<evidence type="ECO:0000259" key="1">
    <source>
        <dbReference type="Pfam" id="PF12776"/>
    </source>
</evidence>
<comment type="caution">
    <text evidence="2">The sequence shown here is derived from an EMBL/GenBank/DDBJ whole genome shotgun (WGS) entry which is preliminary data.</text>
</comment>